<accession>A0A2P2NKU1</accession>
<proteinExistence type="predicted"/>
<reference evidence="1" key="1">
    <citation type="submission" date="2018-02" db="EMBL/GenBank/DDBJ databases">
        <title>Rhizophora mucronata_Transcriptome.</title>
        <authorList>
            <person name="Meera S.P."/>
            <person name="Sreeshan A."/>
            <person name="Augustine A."/>
        </authorList>
    </citation>
    <scope>NUCLEOTIDE SEQUENCE</scope>
    <source>
        <tissue evidence="1">Leaf</tissue>
    </source>
</reference>
<organism evidence="1">
    <name type="scientific">Rhizophora mucronata</name>
    <name type="common">Asiatic mangrove</name>
    <dbReference type="NCBI Taxonomy" id="61149"/>
    <lineage>
        <taxon>Eukaryota</taxon>
        <taxon>Viridiplantae</taxon>
        <taxon>Streptophyta</taxon>
        <taxon>Embryophyta</taxon>
        <taxon>Tracheophyta</taxon>
        <taxon>Spermatophyta</taxon>
        <taxon>Magnoliopsida</taxon>
        <taxon>eudicotyledons</taxon>
        <taxon>Gunneridae</taxon>
        <taxon>Pentapetalae</taxon>
        <taxon>rosids</taxon>
        <taxon>fabids</taxon>
        <taxon>Malpighiales</taxon>
        <taxon>Rhizophoraceae</taxon>
        <taxon>Rhizophora</taxon>
    </lineage>
</organism>
<name>A0A2P2NKU1_RHIMU</name>
<dbReference type="AlphaFoldDB" id="A0A2P2NKU1"/>
<protein>
    <submittedName>
        <fullName evidence="1">Uncharacterized protein</fullName>
    </submittedName>
</protein>
<sequence>MLISGDLIVNYLKAELPCLFSHFHYHLLPMPFKSSGNVI</sequence>
<dbReference type="EMBL" id="GGEC01062536">
    <property type="protein sequence ID" value="MBX43020.1"/>
    <property type="molecule type" value="Transcribed_RNA"/>
</dbReference>
<evidence type="ECO:0000313" key="1">
    <source>
        <dbReference type="EMBL" id="MBX43020.1"/>
    </source>
</evidence>